<evidence type="ECO:0000313" key="3">
    <source>
        <dbReference type="EMBL" id="JAV96591.1"/>
    </source>
</evidence>
<dbReference type="EMBL" id="GEZM01003753">
    <property type="protein sequence ID" value="JAV96591.1"/>
    <property type="molecule type" value="Transcribed_RNA"/>
</dbReference>
<dbReference type="EMBL" id="GEZM01003757">
    <property type="protein sequence ID" value="JAV96587.1"/>
    <property type="molecule type" value="Transcribed_RNA"/>
</dbReference>
<organism evidence="3">
    <name type="scientific">Photinus pyralis</name>
    <name type="common">Common eastern firefly</name>
    <name type="synonym">Lampyris pyralis</name>
    <dbReference type="NCBI Taxonomy" id="7054"/>
    <lineage>
        <taxon>Eukaryota</taxon>
        <taxon>Metazoa</taxon>
        <taxon>Ecdysozoa</taxon>
        <taxon>Arthropoda</taxon>
        <taxon>Hexapoda</taxon>
        <taxon>Insecta</taxon>
        <taxon>Pterygota</taxon>
        <taxon>Neoptera</taxon>
        <taxon>Endopterygota</taxon>
        <taxon>Coleoptera</taxon>
        <taxon>Polyphaga</taxon>
        <taxon>Elateriformia</taxon>
        <taxon>Elateroidea</taxon>
        <taxon>Lampyridae</taxon>
        <taxon>Lampyrinae</taxon>
        <taxon>Photinus</taxon>
    </lineage>
</organism>
<dbReference type="CDD" id="cd00304">
    <property type="entry name" value="RT_like"/>
    <property type="match status" value="1"/>
</dbReference>
<dbReference type="AlphaFoldDB" id="A0A1Y1NFJ8"/>
<reference evidence="3" key="1">
    <citation type="journal article" date="2016" name="Sci. Rep.">
        <title>Molecular characterization of firefly nuptial gifts: a multi-omics approach sheds light on postcopulatory sexual selection.</title>
        <authorList>
            <person name="Al-Wathiqui N."/>
            <person name="Fallon T.R."/>
            <person name="South A."/>
            <person name="Weng J.K."/>
            <person name="Lewis S.M."/>
        </authorList>
    </citation>
    <scope>NUCLEOTIDE SEQUENCE</scope>
</reference>
<dbReference type="EMBL" id="GEZM01003754">
    <property type="protein sequence ID" value="JAV96590.1"/>
    <property type="molecule type" value="Transcribed_RNA"/>
</dbReference>
<accession>A0A1Y1NFJ8</accession>
<evidence type="ECO:0000259" key="2">
    <source>
        <dbReference type="PROSITE" id="PS50878"/>
    </source>
</evidence>
<dbReference type="PROSITE" id="PS50878">
    <property type="entry name" value="RT_POL"/>
    <property type="match status" value="1"/>
</dbReference>
<name>A0A1Y1NFJ8_PHOPY</name>
<feature type="domain" description="Reverse transcriptase" evidence="2">
    <location>
        <begin position="344"/>
        <end position="592"/>
    </location>
</feature>
<dbReference type="PANTHER" id="PTHR21301:SF10">
    <property type="entry name" value="REVERSE TRANSCRIPTASE DOMAIN-CONTAINING PROTEIN"/>
    <property type="match status" value="1"/>
</dbReference>
<sequence length="853" mass="100768">MENFIDKINNQDFPQILRQLQYLINKRHKNNQHIHFLITAKRLKITPKFLQIKLPKNKYSITETSNIHQTLLRKEIKQQHKNRTLIHTKLKYLHRTLTQRLHHIEYETLIRDLEEEVKNDNYELDRKRNKKLQTLIYNHQHNNHGPPENQRYNQTKRRIIIPTNKNQPTTYDNKHQFPQRFTNLSNITLNEEETKLLNIGHKFAPTPSSFSHIQLAIELESQLLKQPQLYQNIKEDLIKTINKQVSNCRYTNHNNIMLPKHKIHNTIKLLKQKIDTQDLIVTSADKNAGLVILNKIDYINKTLQFFDENNITEIPKNPINKFSNKVNKTILESKTTLEKLNSNPFIIKNRNPQTPFLYSILKLHKQNHPIRPITASYESPTYKLAKFLNHTLTQLLQYKSHQSIKNSTQLIHNINKITPLQPNSIMISFDIVNLYTNIPIHNTLSILSDILYNHDSFRKNFKLNPIDIQNLLKLFDLTTQQNFFTFNSKYYQMQDGLPMGSPISGILANIFIDHLENKIKLLPEFNNIAIWNRYVDDIFCIWTGTITELHQFHIDINNLSKIKFTIEIEQNNKLNFLDLTLHKDNNHIHYNIYRKPTTTDIVIPHNSYHSPQIKRSAFNFLFNRLISTPLNKIHYNEEYNTILQIALNNKYNFSFIHNIYRKIKQQHIINTIFPHHNVQKTFKAITYNHTIHNKINKIFNKHNINIIPKSQPTIKKILTNIKPKTPAQQKSGIYQIFCNQCPASYIGLTTRSLGTRFKEHSKNQPKSAIGTHIKDSQHSISIDKAKILQTSNNYNQLKILEHLEIHKAIKQPNHNLLNEITFFPEQHLYKRLHPFNNKDTQPHIHAHSPTDPT</sequence>
<feature type="domain" description="GIY-YIG" evidence="1">
    <location>
        <begin position="729"/>
        <end position="816"/>
    </location>
</feature>
<dbReference type="Pfam" id="PF00078">
    <property type="entry name" value="RVT_1"/>
    <property type="match status" value="1"/>
</dbReference>
<protein>
    <recommendedName>
        <fullName evidence="4">Reverse transcriptase domain-containing protein</fullName>
    </recommendedName>
</protein>
<evidence type="ECO:0000259" key="1">
    <source>
        <dbReference type="PROSITE" id="PS50164"/>
    </source>
</evidence>
<dbReference type="PANTHER" id="PTHR21301">
    <property type="entry name" value="REVERSE TRANSCRIPTASE"/>
    <property type="match status" value="1"/>
</dbReference>
<proteinExistence type="predicted"/>
<dbReference type="InterPro" id="IPR000477">
    <property type="entry name" value="RT_dom"/>
</dbReference>
<dbReference type="PROSITE" id="PS50164">
    <property type="entry name" value="GIY_YIG"/>
    <property type="match status" value="1"/>
</dbReference>
<dbReference type="InterPro" id="IPR000305">
    <property type="entry name" value="GIY-YIG_endonuc"/>
</dbReference>
<evidence type="ECO:0008006" key="4">
    <source>
        <dbReference type="Google" id="ProtNLM"/>
    </source>
</evidence>